<dbReference type="InterPro" id="IPR047749">
    <property type="entry name" value="STY4528-like"/>
</dbReference>
<feature type="compositionally biased region" description="Basic and acidic residues" evidence="1">
    <location>
        <begin position="366"/>
        <end position="375"/>
    </location>
</feature>
<evidence type="ECO:0008006" key="4">
    <source>
        <dbReference type="Google" id="ProtNLM"/>
    </source>
</evidence>
<accession>A0ABD6VIB6</accession>
<dbReference type="AlphaFoldDB" id="A0ABD6VIB6"/>
<gene>
    <name evidence="2" type="ORF">BKM07_02660</name>
</gene>
<evidence type="ECO:0000256" key="1">
    <source>
        <dbReference type="SAM" id="MobiDB-lite"/>
    </source>
</evidence>
<dbReference type="RefSeq" id="WP_093432368.1">
    <property type="nucleotide sequence ID" value="NZ_MLET01000001.1"/>
</dbReference>
<evidence type="ECO:0000313" key="3">
    <source>
        <dbReference type="Proteomes" id="UP000236998"/>
    </source>
</evidence>
<comment type="caution">
    <text evidence="2">The sequence shown here is derived from an EMBL/GenBank/DDBJ whole genome shotgun (WGS) entry which is preliminary data.</text>
</comment>
<reference evidence="2 3" key="1">
    <citation type="submission" date="2016-10" db="EMBL/GenBank/DDBJ databases">
        <title>Comparative genomics of Pseudomonas syringae.</title>
        <authorList>
            <person name="Hulin M.T."/>
        </authorList>
    </citation>
    <scope>NUCLEOTIDE SEQUENCE [LARGE SCALE GENOMIC DNA]</scope>
    <source>
        <strain evidence="2 3">9643</strain>
    </source>
</reference>
<name>A0ABD6VIB6_9PSED</name>
<protein>
    <recommendedName>
        <fullName evidence="4">Helix-turn-helix domain-containing protein</fullName>
    </recommendedName>
</protein>
<organism evidence="2 3">
    <name type="scientific">Pseudomonas syringae group genomosp. 3</name>
    <dbReference type="NCBI Taxonomy" id="251701"/>
    <lineage>
        <taxon>Bacteria</taxon>
        <taxon>Pseudomonadati</taxon>
        <taxon>Pseudomonadota</taxon>
        <taxon>Gammaproteobacteria</taxon>
        <taxon>Pseudomonadales</taxon>
        <taxon>Pseudomonadaceae</taxon>
        <taxon>Pseudomonas</taxon>
    </lineage>
</organism>
<feature type="compositionally biased region" description="Polar residues" evidence="1">
    <location>
        <begin position="352"/>
        <end position="362"/>
    </location>
</feature>
<dbReference type="Proteomes" id="UP000236998">
    <property type="component" value="Unassembled WGS sequence"/>
</dbReference>
<proteinExistence type="predicted"/>
<evidence type="ECO:0000313" key="2">
    <source>
        <dbReference type="EMBL" id="POD73026.1"/>
    </source>
</evidence>
<feature type="region of interest" description="Disordered" evidence="1">
    <location>
        <begin position="351"/>
        <end position="379"/>
    </location>
</feature>
<dbReference type="NCBIfam" id="NF040582">
    <property type="entry name" value="STY4528_fam"/>
    <property type="match status" value="1"/>
</dbReference>
<dbReference type="EMBL" id="MLET01000001">
    <property type="protein sequence ID" value="POD73026.1"/>
    <property type="molecule type" value="Genomic_DNA"/>
</dbReference>
<sequence>MSAVVTSRWQRVLQQCTRHLEDQWPARPPSPKPSLYGQQAGFLFSGHSIDTVPRRLLLDSRLTPLERNAWQVFRLLMDGQGLATPRYQDLQPYLSTIPYGPAASRETIARVLTVLRLTRWLSLVARGRDQTNGRLQGSLYVLHDEPLTPAEAMELDQDYLELVGHCLGHTAKNVRIVAQHTLSEIQRDTDIDQRRLPTRLDILGERLTEHALDTPTSGVSLHESELGEISTVRIRAAHRSESEPGVQPSIHDSVRNPNAACTVLKERMSTVPHVNPSTDKLTVHWPASLHLSPGEQHAVVIALNKLEPSDRQAVLSEAGARCAAGGIRKPAAYLMSLIQRALRDEFHPWAGQTASSPVVNSGPTEPPHRPRKPEEPLSPLVQACLEELRQLSGKHPGCQ</sequence>